<feature type="compositionally biased region" description="Basic and acidic residues" evidence="2">
    <location>
        <begin position="231"/>
        <end position="240"/>
    </location>
</feature>
<feature type="region of interest" description="Disordered" evidence="2">
    <location>
        <begin position="295"/>
        <end position="319"/>
    </location>
</feature>
<evidence type="ECO:0000256" key="1">
    <source>
        <dbReference type="SAM" id="Coils"/>
    </source>
</evidence>
<evidence type="ECO:0000313" key="4">
    <source>
        <dbReference type="EMBL" id="GJT14628.1"/>
    </source>
</evidence>
<gene>
    <name evidence="4" type="ORF">Tco_0861670</name>
</gene>
<dbReference type="PANTHER" id="PTHR47481:SF41">
    <property type="entry name" value="COPIA-LIKE POLYPROTEIN_RETROTRANSPOSON"/>
    <property type="match status" value="1"/>
</dbReference>
<proteinExistence type="predicted"/>
<keyword evidence="5" id="KW-1185">Reference proteome</keyword>
<dbReference type="GO" id="GO:0016301">
    <property type="term" value="F:kinase activity"/>
    <property type="evidence" value="ECO:0007669"/>
    <property type="project" value="UniProtKB-KW"/>
</dbReference>
<dbReference type="Proteomes" id="UP001151760">
    <property type="component" value="Unassembled WGS sequence"/>
</dbReference>
<evidence type="ECO:0000313" key="5">
    <source>
        <dbReference type="Proteomes" id="UP001151760"/>
    </source>
</evidence>
<dbReference type="Pfam" id="PF14223">
    <property type="entry name" value="Retrotran_gag_2"/>
    <property type="match status" value="1"/>
</dbReference>
<evidence type="ECO:0000256" key="2">
    <source>
        <dbReference type="SAM" id="MobiDB-lite"/>
    </source>
</evidence>
<feature type="domain" description="Reverse transcriptase Ty1/copia-type" evidence="3">
    <location>
        <begin position="5"/>
        <end position="74"/>
    </location>
</feature>
<keyword evidence="1" id="KW-0175">Coiled coil</keyword>
<name>A0ABQ5BM21_9ASTR</name>
<reference evidence="4" key="2">
    <citation type="submission" date="2022-01" db="EMBL/GenBank/DDBJ databases">
        <authorList>
            <person name="Yamashiro T."/>
            <person name="Shiraishi A."/>
            <person name="Satake H."/>
            <person name="Nakayama K."/>
        </authorList>
    </citation>
    <scope>NUCLEOTIDE SEQUENCE</scope>
</reference>
<dbReference type="InterPro" id="IPR013103">
    <property type="entry name" value="RVT_2"/>
</dbReference>
<dbReference type="EMBL" id="BQNB010013329">
    <property type="protein sequence ID" value="GJT14628.1"/>
    <property type="molecule type" value="Genomic_DNA"/>
</dbReference>
<feature type="compositionally biased region" description="Polar residues" evidence="2">
    <location>
        <begin position="241"/>
        <end position="262"/>
    </location>
</feature>
<dbReference type="PANTHER" id="PTHR47481">
    <property type="match status" value="1"/>
</dbReference>
<sequence length="330" mass="37719">MTQSKLLIAIAAHRNWKIHHLYVKYAFLKGELKEEMYVKQPEVFELVGQEEKVYQLYEELYGLKQTPRACMLRLMLICYVEMLEEENNKISHHRRALARLVQSEKLLENVCTVDGNDSISDYFQKIQNLTDRLKNLDSKVEDKHLVSYAFNGLHLKFPNMARIIRHREELPTFDNTETMLLLEESKLQQEEHIDSTHGDSSSSSLTVLVTNNNSSRSQGQGCRFIHDARNRSHVVNDKTPGKQNNNRNTYYHSQANRPSQHNAFRAQHQQALINNTTPSIHQLLAQYIQAQQNHSWTGPTTAAPTGLRLPSPAQSSTGGILGLYLPAGSS</sequence>
<evidence type="ECO:0000259" key="3">
    <source>
        <dbReference type="Pfam" id="PF07727"/>
    </source>
</evidence>
<organism evidence="4 5">
    <name type="scientific">Tanacetum coccineum</name>
    <dbReference type="NCBI Taxonomy" id="301880"/>
    <lineage>
        <taxon>Eukaryota</taxon>
        <taxon>Viridiplantae</taxon>
        <taxon>Streptophyta</taxon>
        <taxon>Embryophyta</taxon>
        <taxon>Tracheophyta</taxon>
        <taxon>Spermatophyta</taxon>
        <taxon>Magnoliopsida</taxon>
        <taxon>eudicotyledons</taxon>
        <taxon>Gunneridae</taxon>
        <taxon>Pentapetalae</taxon>
        <taxon>asterids</taxon>
        <taxon>campanulids</taxon>
        <taxon>Asterales</taxon>
        <taxon>Asteraceae</taxon>
        <taxon>Asteroideae</taxon>
        <taxon>Anthemideae</taxon>
        <taxon>Anthemidinae</taxon>
        <taxon>Tanacetum</taxon>
    </lineage>
</organism>
<feature type="coiled-coil region" evidence="1">
    <location>
        <begin position="83"/>
        <end position="139"/>
    </location>
</feature>
<keyword evidence="4" id="KW-0418">Kinase</keyword>
<dbReference type="Pfam" id="PF07727">
    <property type="entry name" value="RVT_2"/>
    <property type="match status" value="1"/>
</dbReference>
<feature type="region of interest" description="Disordered" evidence="2">
    <location>
        <begin position="231"/>
        <end position="262"/>
    </location>
</feature>
<reference evidence="4" key="1">
    <citation type="journal article" date="2022" name="Int. J. Mol. Sci.">
        <title>Draft Genome of Tanacetum Coccineum: Genomic Comparison of Closely Related Tanacetum-Family Plants.</title>
        <authorList>
            <person name="Yamashiro T."/>
            <person name="Shiraishi A."/>
            <person name="Nakayama K."/>
            <person name="Satake H."/>
        </authorList>
    </citation>
    <scope>NUCLEOTIDE SEQUENCE</scope>
</reference>
<comment type="caution">
    <text evidence="4">The sequence shown here is derived from an EMBL/GenBank/DDBJ whole genome shotgun (WGS) entry which is preliminary data.</text>
</comment>
<protein>
    <submittedName>
        <fullName evidence="4">Hybrid signal transduction histidine kinase M</fullName>
    </submittedName>
</protein>
<keyword evidence="4" id="KW-0808">Transferase</keyword>
<accession>A0ABQ5BM21</accession>